<evidence type="ECO:0000313" key="2">
    <source>
        <dbReference type="Proteomes" id="UP001154282"/>
    </source>
</evidence>
<proteinExistence type="predicted"/>
<dbReference type="EMBL" id="CAMGYJ010000008">
    <property type="protein sequence ID" value="CAI0458395.1"/>
    <property type="molecule type" value="Genomic_DNA"/>
</dbReference>
<comment type="caution">
    <text evidence="1">The sequence shown here is derived from an EMBL/GenBank/DDBJ whole genome shotgun (WGS) entry which is preliminary data.</text>
</comment>
<protein>
    <submittedName>
        <fullName evidence="1">Uncharacterized protein</fullName>
    </submittedName>
</protein>
<keyword evidence="2" id="KW-1185">Reference proteome</keyword>
<dbReference type="Proteomes" id="UP001154282">
    <property type="component" value="Unassembled WGS sequence"/>
</dbReference>
<organism evidence="1 2">
    <name type="scientific">Linum tenue</name>
    <dbReference type="NCBI Taxonomy" id="586396"/>
    <lineage>
        <taxon>Eukaryota</taxon>
        <taxon>Viridiplantae</taxon>
        <taxon>Streptophyta</taxon>
        <taxon>Embryophyta</taxon>
        <taxon>Tracheophyta</taxon>
        <taxon>Spermatophyta</taxon>
        <taxon>Magnoliopsida</taxon>
        <taxon>eudicotyledons</taxon>
        <taxon>Gunneridae</taxon>
        <taxon>Pentapetalae</taxon>
        <taxon>rosids</taxon>
        <taxon>fabids</taxon>
        <taxon>Malpighiales</taxon>
        <taxon>Linaceae</taxon>
        <taxon>Linum</taxon>
    </lineage>
</organism>
<reference evidence="1" key="1">
    <citation type="submission" date="2022-08" db="EMBL/GenBank/DDBJ databases">
        <authorList>
            <person name="Gutierrez-Valencia J."/>
        </authorList>
    </citation>
    <scope>NUCLEOTIDE SEQUENCE</scope>
</reference>
<evidence type="ECO:0000313" key="1">
    <source>
        <dbReference type="EMBL" id="CAI0458395.1"/>
    </source>
</evidence>
<name>A0AAV0NID8_9ROSI</name>
<dbReference type="AlphaFoldDB" id="A0AAV0NID8"/>
<sequence>MREGSLCSWIAAVQLAPVGSQAFYTVWVENMSAGTSLLAIGGLCKEEDLNDDGGHVGEKSRSRSDALKTIKGSLDSWVAGAQLAPVGSQAFSTILNYRSSDAEVLLCKCLSVCHRRPLPQLRLLCFYGQLNSGTGCLLSEGTRDCALVEESVPKPRLQATTDQLLHRFMPKIAVPEWYASCLCALGNSELEHKEYKTSRGYVGSNLLFKARALAVMGDGQHLSGGSAMTAVLRWQREPGNRVVSEPDGGAVLR</sequence>
<accession>A0AAV0NID8</accession>
<gene>
    <name evidence="1" type="ORF">LITE_LOCUS33516</name>
</gene>